<dbReference type="InterPro" id="IPR038715">
    <property type="entry name" value="RNA_pol_inhibitor_sf"/>
</dbReference>
<dbReference type="InterPro" id="IPR016412">
    <property type="entry name" value="RNA_pol_inhibitor"/>
</dbReference>
<dbReference type="EMBL" id="OP924544">
    <property type="protein sequence ID" value="WAX22730.1"/>
    <property type="molecule type" value="Genomic_DNA"/>
</dbReference>
<dbReference type="Proteomes" id="UP001221264">
    <property type="component" value="Segment"/>
</dbReference>
<accession>A0AAE9VEQ6</accession>
<dbReference type="Pfam" id="PF16857">
    <property type="entry name" value="RNA_pol_inhib"/>
    <property type="match status" value="1"/>
</dbReference>
<evidence type="ECO:0000313" key="1">
    <source>
        <dbReference type="EMBL" id="WAX22730.1"/>
    </source>
</evidence>
<gene>
    <name evidence="1" type="ORF">UFJFPfSW6_00016</name>
</gene>
<sequence>MKGFKAQVKQQGEIEEVAIYAVDIDEALEKAERAFGPQNVTRVRTMVAPDVNWEVTQ</sequence>
<dbReference type="Gene3D" id="3.10.20.510">
    <property type="entry name" value="RNA polymerase inhibitor"/>
    <property type="match status" value="1"/>
</dbReference>
<evidence type="ECO:0008006" key="3">
    <source>
        <dbReference type="Google" id="ProtNLM"/>
    </source>
</evidence>
<proteinExistence type="predicted"/>
<organism evidence="1 2">
    <name type="scientific">Pseudomonas phage UFJF_PfSW6</name>
    <dbReference type="NCBI Taxonomy" id="3003725"/>
    <lineage>
        <taxon>Viruses</taxon>
        <taxon>Duplodnaviria</taxon>
        <taxon>Heunggongvirae</taxon>
        <taxon>Uroviricota</taxon>
        <taxon>Caudoviricetes</taxon>
        <taxon>Autographivirales</taxon>
        <taxon>Autotranscriptaviridae</taxon>
        <taxon>Studiervirinae</taxon>
        <taxon>Pijolavirus</taxon>
        <taxon>Pijolavirus UFJFPfSW6</taxon>
    </lineage>
</organism>
<name>A0AAE9VEQ6_9CAUD</name>
<keyword evidence="2" id="KW-1185">Reference proteome</keyword>
<protein>
    <recommendedName>
        <fullName evidence="3">RNA polymerase inhibitor</fullName>
    </recommendedName>
</protein>
<evidence type="ECO:0000313" key="2">
    <source>
        <dbReference type="Proteomes" id="UP001221264"/>
    </source>
</evidence>
<reference evidence="2" key="1">
    <citation type="journal article" date="2023" name="3 Biotech">
        <title>Genome sequencing of Pseudomonas fluorescens phage UFJF_PfSW6: a novel lytic Pijolavirus specie with potential for biocontrol in the dairy industry.</title>
        <authorList>
            <person name="Vidigal P.M.P."/>
            <person name="Hungaro H.M."/>
        </authorList>
    </citation>
    <scope>NUCLEOTIDE SEQUENCE [LARGE SCALE GENOMIC DNA]</scope>
</reference>